<accession>A0ABX1SZM7</accession>
<evidence type="ECO:0000313" key="2">
    <source>
        <dbReference type="Proteomes" id="UP000553756"/>
    </source>
</evidence>
<sequence>MRVIIEHAADAAQRLVLVDGGTLDPLYMVGEAVALGEDGIEGWYDSLALRDADIESNPANHGGFLPVTRWFDSRVLTIHGVYAISSLVGASAVGRFLDRLNAFAGETVKVTVIDAQGTRSVTGVVSAQIPVARKTDRACEWSMIVTCADPFKYGSPVTWAEAGGRLVVENRGTASVLPSVTVTGLPTAFSFALDGHEVSWTGNGGARSVSLDFAVMVPSAGTVGTDDAFRIPPGRSVVTVETTPETAVASMVVRDAWR</sequence>
<dbReference type="RefSeq" id="WP_172146902.1">
    <property type="nucleotide sequence ID" value="NZ_JAAIIJ010000027.1"/>
</dbReference>
<dbReference type="EMBL" id="JAAIIJ010000027">
    <property type="protein sequence ID" value="NMN02739.1"/>
    <property type="molecule type" value="Genomic_DNA"/>
</dbReference>
<protein>
    <recommendedName>
        <fullName evidence="3">Phage tail protein</fullName>
    </recommendedName>
</protein>
<dbReference type="Proteomes" id="UP000553756">
    <property type="component" value="Unassembled WGS sequence"/>
</dbReference>
<evidence type="ECO:0000313" key="1">
    <source>
        <dbReference type="EMBL" id="NMN02739.1"/>
    </source>
</evidence>
<evidence type="ECO:0008006" key="3">
    <source>
        <dbReference type="Google" id="ProtNLM"/>
    </source>
</evidence>
<gene>
    <name evidence="1" type="ORF">G1C94_1361</name>
</gene>
<organism evidence="1 2">
    <name type="scientific">Bifidobacterium panos</name>
    <dbReference type="NCBI Taxonomy" id="2675321"/>
    <lineage>
        <taxon>Bacteria</taxon>
        <taxon>Bacillati</taxon>
        <taxon>Actinomycetota</taxon>
        <taxon>Actinomycetes</taxon>
        <taxon>Bifidobacteriales</taxon>
        <taxon>Bifidobacteriaceae</taxon>
        <taxon>Bifidobacterium</taxon>
    </lineage>
</organism>
<keyword evidence="2" id="KW-1185">Reference proteome</keyword>
<comment type="caution">
    <text evidence="1">The sequence shown here is derived from an EMBL/GenBank/DDBJ whole genome shotgun (WGS) entry which is preliminary data.</text>
</comment>
<reference evidence="1 2" key="1">
    <citation type="submission" date="2020-02" db="EMBL/GenBank/DDBJ databases">
        <title>Characterization of phylogenetic diversity of novel bifidobacterial species isolated in Czech ZOOs.</title>
        <authorList>
            <person name="Lugli G.A."/>
            <person name="Vera N.B."/>
            <person name="Ventura M."/>
        </authorList>
    </citation>
    <scope>NUCLEOTIDE SEQUENCE [LARGE SCALE GENOMIC DNA]</scope>
    <source>
        <strain evidence="1 2">DSM 109963</strain>
    </source>
</reference>
<name>A0ABX1SZM7_9BIFI</name>
<proteinExistence type="predicted"/>